<reference evidence="3 4" key="1">
    <citation type="submission" date="2023-07" db="EMBL/GenBank/DDBJ databases">
        <title>Genomic Encyclopedia of Type Strains, Phase IV (KMG-IV): sequencing the most valuable type-strain genomes for metagenomic binning, comparative biology and taxonomic classification.</title>
        <authorList>
            <person name="Goeker M."/>
        </authorList>
    </citation>
    <scope>NUCLEOTIDE SEQUENCE [LARGE SCALE GENOMIC DNA]</scope>
    <source>
        <strain evidence="3 4">DSM 14914</strain>
    </source>
</reference>
<evidence type="ECO:0000256" key="1">
    <source>
        <dbReference type="SAM" id="Coils"/>
    </source>
</evidence>
<organism evidence="3 4">
    <name type="scientific">Paenibacillus brasilensis</name>
    <dbReference type="NCBI Taxonomy" id="128574"/>
    <lineage>
        <taxon>Bacteria</taxon>
        <taxon>Bacillati</taxon>
        <taxon>Bacillota</taxon>
        <taxon>Bacilli</taxon>
        <taxon>Bacillales</taxon>
        <taxon>Paenibacillaceae</taxon>
        <taxon>Paenibacillus</taxon>
    </lineage>
</organism>
<dbReference type="Proteomes" id="UP001242811">
    <property type="component" value="Unassembled WGS sequence"/>
</dbReference>
<dbReference type="InterPro" id="IPR003346">
    <property type="entry name" value="Transposase_20"/>
</dbReference>
<feature type="domain" description="Transposase IS116/IS110/IS902 C-terminal" evidence="2">
    <location>
        <begin position="54"/>
        <end position="95"/>
    </location>
</feature>
<feature type="coiled-coil region" evidence="1">
    <location>
        <begin position="22"/>
        <end position="56"/>
    </location>
</feature>
<keyword evidence="1" id="KW-0175">Coiled coil</keyword>
<dbReference type="PANTHER" id="PTHR33055">
    <property type="entry name" value="TRANSPOSASE FOR INSERTION SEQUENCE ELEMENT IS1111A"/>
    <property type="match status" value="1"/>
</dbReference>
<evidence type="ECO:0000259" key="2">
    <source>
        <dbReference type="Pfam" id="PF02371"/>
    </source>
</evidence>
<evidence type="ECO:0000313" key="4">
    <source>
        <dbReference type="Proteomes" id="UP001242811"/>
    </source>
</evidence>
<dbReference type="EMBL" id="JAUSWA010000002">
    <property type="protein sequence ID" value="MDQ0492442.1"/>
    <property type="molecule type" value="Genomic_DNA"/>
</dbReference>
<sequence length="100" mass="11340">MLDAAKQNPFQQTMYSSHLINLKILIARILQYQEHLAELEQNIDALAKEIEEYDLIQSIPGIGHKIAATILSEIGEVDRFDHPKKLVAFAGIDPSCFCFR</sequence>
<dbReference type="PANTHER" id="PTHR33055:SF15">
    <property type="entry name" value="TRANSPOSASE-RELATED"/>
    <property type="match status" value="1"/>
</dbReference>
<dbReference type="Pfam" id="PF02371">
    <property type="entry name" value="Transposase_20"/>
    <property type="match status" value="1"/>
</dbReference>
<protein>
    <submittedName>
        <fullName evidence="3">Transposase</fullName>
    </submittedName>
</protein>
<evidence type="ECO:0000313" key="3">
    <source>
        <dbReference type="EMBL" id="MDQ0492442.1"/>
    </source>
</evidence>
<proteinExistence type="predicted"/>
<keyword evidence="4" id="KW-1185">Reference proteome</keyword>
<comment type="caution">
    <text evidence="3">The sequence shown here is derived from an EMBL/GenBank/DDBJ whole genome shotgun (WGS) entry which is preliminary data.</text>
</comment>
<accession>A0ABU0KSM5</accession>
<name>A0ABU0KSM5_9BACL</name>
<dbReference type="InterPro" id="IPR047650">
    <property type="entry name" value="Transpos_IS110"/>
</dbReference>
<gene>
    <name evidence="3" type="ORF">QOZ95_000589</name>
</gene>